<gene>
    <name evidence="5" type="ORF">C6571_16535</name>
</gene>
<organism evidence="5 6">
    <name type="scientific">Simplicispira suum</name>
    <dbReference type="NCBI Taxonomy" id="2109915"/>
    <lineage>
        <taxon>Bacteria</taxon>
        <taxon>Pseudomonadati</taxon>
        <taxon>Pseudomonadota</taxon>
        <taxon>Betaproteobacteria</taxon>
        <taxon>Burkholderiales</taxon>
        <taxon>Comamonadaceae</taxon>
        <taxon>Simplicispira</taxon>
    </lineage>
</organism>
<dbReference type="KEGG" id="simp:C6571_16535"/>
<dbReference type="PROSITE" id="PS50297">
    <property type="entry name" value="ANK_REP_REGION"/>
    <property type="match status" value="2"/>
</dbReference>
<dbReference type="PROSITE" id="PS50088">
    <property type="entry name" value="ANK_REPEAT"/>
    <property type="match status" value="2"/>
</dbReference>
<keyword evidence="2 3" id="KW-0040">ANK repeat</keyword>
<name>A0A2S0N3I6_9BURK</name>
<dbReference type="SUPFAM" id="SSF48403">
    <property type="entry name" value="Ankyrin repeat"/>
    <property type="match status" value="1"/>
</dbReference>
<protein>
    <submittedName>
        <fullName evidence="5">Uncharacterized protein</fullName>
    </submittedName>
</protein>
<accession>A0A2S0N3I6</accession>
<evidence type="ECO:0000256" key="1">
    <source>
        <dbReference type="ARBA" id="ARBA00022737"/>
    </source>
</evidence>
<evidence type="ECO:0000256" key="3">
    <source>
        <dbReference type="PROSITE-ProRule" id="PRU00023"/>
    </source>
</evidence>
<dbReference type="SMART" id="SM00248">
    <property type="entry name" value="ANK"/>
    <property type="match status" value="5"/>
</dbReference>
<feature type="repeat" description="ANK" evidence="3">
    <location>
        <begin position="155"/>
        <end position="187"/>
    </location>
</feature>
<dbReference type="OrthoDB" id="198309at2"/>
<dbReference type="Gene3D" id="1.25.40.20">
    <property type="entry name" value="Ankyrin repeat-containing domain"/>
    <property type="match status" value="1"/>
</dbReference>
<evidence type="ECO:0000256" key="4">
    <source>
        <dbReference type="SAM" id="SignalP"/>
    </source>
</evidence>
<reference evidence="5 6" key="1">
    <citation type="submission" date="2018-03" db="EMBL/GenBank/DDBJ databases">
        <title>Genome sequencing of Simplicispira sp.</title>
        <authorList>
            <person name="Kim S.-J."/>
            <person name="Heo J."/>
            <person name="Kwon S.-W."/>
        </authorList>
    </citation>
    <scope>NUCLEOTIDE SEQUENCE [LARGE SCALE GENOMIC DNA]</scope>
    <source>
        <strain evidence="5 6">SC1-8</strain>
    </source>
</reference>
<evidence type="ECO:0000256" key="2">
    <source>
        <dbReference type="ARBA" id="ARBA00023043"/>
    </source>
</evidence>
<keyword evidence="1" id="KW-0677">Repeat</keyword>
<dbReference type="RefSeq" id="WP_106447660.1">
    <property type="nucleotide sequence ID" value="NZ_CP027669.1"/>
</dbReference>
<dbReference type="Pfam" id="PF13637">
    <property type="entry name" value="Ank_4"/>
    <property type="match status" value="1"/>
</dbReference>
<sequence length="222" mass="24051">MIARRSIFVLGLLAFGQVASAGSYEDFFVAIQRDDGITVESLLRRGFDPNTTDAKGQPGLCVAILADSLRAAAALLRAPNLDVNARNANKETALMLAALRGQSDMVRTLLGLDADVNHPGWTALHYAASGTSSYQVEIISLLLEHYAYIDAASPNGSTPLMMAAQYGTDESVALLLREGADPSLRNQLRLNAVDFALRAERKDLAKAIADAIRRRQPQRGRW</sequence>
<dbReference type="PANTHER" id="PTHR24171">
    <property type="entry name" value="ANKYRIN REPEAT DOMAIN-CONTAINING PROTEIN 39-RELATED"/>
    <property type="match status" value="1"/>
</dbReference>
<keyword evidence="4" id="KW-0732">Signal</keyword>
<feature type="signal peptide" evidence="4">
    <location>
        <begin position="1"/>
        <end position="21"/>
    </location>
</feature>
<dbReference type="EMBL" id="CP027669">
    <property type="protein sequence ID" value="AVO42686.1"/>
    <property type="molecule type" value="Genomic_DNA"/>
</dbReference>
<feature type="chain" id="PRO_5015745026" evidence="4">
    <location>
        <begin position="22"/>
        <end position="222"/>
    </location>
</feature>
<evidence type="ECO:0000313" key="5">
    <source>
        <dbReference type="EMBL" id="AVO42686.1"/>
    </source>
</evidence>
<dbReference type="GO" id="GO:0085020">
    <property type="term" value="P:protein K6-linked ubiquitination"/>
    <property type="evidence" value="ECO:0007669"/>
    <property type="project" value="TreeGrafter"/>
</dbReference>
<keyword evidence="6" id="KW-1185">Reference proteome</keyword>
<feature type="repeat" description="ANK" evidence="3">
    <location>
        <begin position="89"/>
        <end position="117"/>
    </location>
</feature>
<dbReference type="InterPro" id="IPR002110">
    <property type="entry name" value="Ankyrin_rpt"/>
</dbReference>
<dbReference type="AlphaFoldDB" id="A0A2S0N3I6"/>
<evidence type="ECO:0000313" key="6">
    <source>
        <dbReference type="Proteomes" id="UP000239326"/>
    </source>
</evidence>
<dbReference type="InterPro" id="IPR036770">
    <property type="entry name" value="Ankyrin_rpt-contain_sf"/>
</dbReference>
<dbReference type="Proteomes" id="UP000239326">
    <property type="component" value="Chromosome"/>
</dbReference>
<dbReference type="Pfam" id="PF12796">
    <property type="entry name" value="Ank_2"/>
    <property type="match status" value="1"/>
</dbReference>
<dbReference type="GO" id="GO:0004842">
    <property type="term" value="F:ubiquitin-protein transferase activity"/>
    <property type="evidence" value="ECO:0007669"/>
    <property type="project" value="TreeGrafter"/>
</dbReference>
<dbReference type="PANTHER" id="PTHR24171:SF8">
    <property type="entry name" value="BRCA1-ASSOCIATED RING DOMAIN PROTEIN 1"/>
    <property type="match status" value="1"/>
</dbReference>
<proteinExistence type="predicted"/>